<keyword evidence="15" id="KW-1185">Reference proteome</keyword>
<dbReference type="EMBL" id="JAFDVH010000018">
    <property type="protein sequence ID" value="KAG7461087.1"/>
    <property type="molecule type" value="Genomic_DNA"/>
</dbReference>
<feature type="transmembrane region" description="Helical" evidence="11">
    <location>
        <begin position="547"/>
        <end position="569"/>
    </location>
</feature>
<dbReference type="GO" id="GO:0007166">
    <property type="term" value="P:cell surface receptor signaling pathway"/>
    <property type="evidence" value="ECO:0007669"/>
    <property type="project" value="TreeGrafter"/>
</dbReference>
<feature type="signal peptide" evidence="12">
    <location>
        <begin position="1"/>
        <end position="15"/>
    </location>
</feature>
<dbReference type="InterPro" id="IPR013783">
    <property type="entry name" value="Ig-like_fold"/>
</dbReference>
<dbReference type="GO" id="GO:0006955">
    <property type="term" value="P:immune response"/>
    <property type="evidence" value="ECO:0007669"/>
    <property type="project" value="TreeGrafter"/>
</dbReference>
<dbReference type="InterPro" id="IPR051713">
    <property type="entry name" value="T-cell_Activation_Regulation"/>
</dbReference>
<evidence type="ECO:0000256" key="12">
    <source>
        <dbReference type="SAM" id="SignalP"/>
    </source>
</evidence>
<evidence type="ECO:0000259" key="13">
    <source>
        <dbReference type="PROSITE" id="PS50835"/>
    </source>
</evidence>
<dbReference type="Proteomes" id="UP001046870">
    <property type="component" value="Chromosome 18"/>
</dbReference>
<accession>A0A9D3SYQ9</accession>
<evidence type="ECO:0000256" key="5">
    <source>
        <dbReference type="ARBA" id="ARBA00022989"/>
    </source>
</evidence>
<dbReference type="GO" id="GO:0031295">
    <property type="term" value="P:T cell costimulation"/>
    <property type="evidence" value="ECO:0007669"/>
    <property type="project" value="TreeGrafter"/>
</dbReference>
<dbReference type="PANTHER" id="PTHR25466">
    <property type="entry name" value="T-LYMPHOCYTE ACTIVATION ANTIGEN"/>
    <property type="match status" value="1"/>
</dbReference>
<evidence type="ECO:0000313" key="14">
    <source>
        <dbReference type="EMBL" id="KAG7461087.1"/>
    </source>
</evidence>
<organism evidence="14 15">
    <name type="scientific">Megalops atlanticus</name>
    <name type="common">Tarpon</name>
    <name type="synonym">Clupea gigantea</name>
    <dbReference type="NCBI Taxonomy" id="7932"/>
    <lineage>
        <taxon>Eukaryota</taxon>
        <taxon>Metazoa</taxon>
        <taxon>Chordata</taxon>
        <taxon>Craniata</taxon>
        <taxon>Vertebrata</taxon>
        <taxon>Euteleostomi</taxon>
        <taxon>Actinopterygii</taxon>
        <taxon>Neopterygii</taxon>
        <taxon>Teleostei</taxon>
        <taxon>Elopiformes</taxon>
        <taxon>Megalopidae</taxon>
        <taxon>Megalops</taxon>
    </lineage>
</organism>
<proteinExistence type="predicted"/>
<comment type="subcellular location">
    <subcellularLocation>
        <location evidence="1">Cell membrane</location>
        <topology evidence="1">Single-pass type I membrane protein</topology>
    </subcellularLocation>
</comment>
<keyword evidence="8" id="KW-0675">Receptor</keyword>
<keyword evidence="3 11" id="KW-0812">Transmembrane</keyword>
<evidence type="ECO:0000256" key="11">
    <source>
        <dbReference type="SAM" id="Phobius"/>
    </source>
</evidence>
<dbReference type="PANTHER" id="PTHR25466:SF14">
    <property type="entry name" value="BUTYROPHILIN SUBFAMILY 2 MEMBER A2-LIKE-RELATED"/>
    <property type="match status" value="1"/>
</dbReference>
<evidence type="ECO:0000313" key="15">
    <source>
        <dbReference type="Proteomes" id="UP001046870"/>
    </source>
</evidence>
<sequence>MLNLMLLTYTSVSLAVMDYKFGEDVILACSGQNDDLGKGPQHMLNVQGWKKSLIVALKGTVNIPLYKSKAVVLIFKNKTGTEHRVCRVNYTKTDCDHSTCTQLLLCAEYNRVFCVFSDHSQVIYVFSKQIDMGVRILVALSFFCFSESTVLVKIGESVTLSCNVTVLSDQLLMYWEFSSQNASSKLMEDPPSNITEGYFNLTLSSVKFSDEGTYTCYAQKANGSAECLAKHDVRVSGFAEDAQKKFGDSLYISLYNHTQVKIQHSPTGYMNAVDVCTLKETVFKCTSEFKNRVTAEGDCLMLKKVTPADMGQFMVSDPSGNNISIVALTVEASKREHVEPAGSHVTIPVPSQGTAVLQFHPTVYREPFELCWMQDGKGHCLSDYSISVMEEKLKVHSLSPQNHGRYVVILKERNITFSDISVTVKGHKESITLEPGATLSINFYTHTPVVVLFKPSSDPQWNRTILNNTEVHLENVKLCRGYLILKGVSLSHQGTYSVEDLSGEHLYNTVDVTVSESIYYSTEIGMPYFEKIIGGTASEPEYQESQYFIVGVVLLVILVIGVIGLIISYKRINEKTDHPHKTKGHYSSREAKPYCNKQMRGNLEEMEKEFIHQSSVVS</sequence>
<dbReference type="SUPFAM" id="SSF48726">
    <property type="entry name" value="Immunoglobulin"/>
    <property type="match status" value="1"/>
</dbReference>
<comment type="caution">
    <text evidence="14">The sequence shown here is derived from an EMBL/GenBank/DDBJ whole genome shotgun (WGS) entry which is preliminary data.</text>
</comment>
<keyword evidence="5 11" id="KW-1133">Transmembrane helix</keyword>
<keyword evidence="9" id="KW-0325">Glycoprotein</keyword>
<feature type="chain" id="PRO_5039349735" description="Ig-like domain-containing protein" evidence="12">
    <location>
        <begin position="16"/>
        <end position="618"/>
    </location>
</feature>
<dbReference type="InterPro" id="IPR013151">
    <property type="entry name" value="Immunoglobulin_dom"/>
</dbReference>
<evidence type="ECO:0000256" key="2">
    <source>
        <dbReference type="ARBA" id="ARBA00022475"/>
    </source>
</evidence>
<dbReference type="PROSITE" id="PS50835">
    <property type="entry name" value="IG_LIKE"/>
    <property type="match status" value="1"/>
</dbReference>
<keyword evidence="10" id="KW-0393">Immunoglobulin domain</keyword>
<evidence type="ECO:0000256" key="3">
    <source>
        <dbReference type="ARBA" id="ARBA00022692"/>
    </source>
</evidence>
<evidence type="ECO:0000256" key="6">
    <source>
        <dbReference type="ARBA" id="ARBA00023136"/>
    </source>
</evidence>
<dbReference type="Gene3D" id="2.60.40.10">
    <property type="entry name" value="Immunoglobulins"/>
    <property type="match status" value="1"/>
</dbReference>
<keyword evidence="4 12" id="KW-0732">Signal</keyword>
<evidence type="ECO:0000256" key="8">
    <source>
        <dbReference type="ARBA" id="ARBA00023170"/>
    </source>
</evidence>
<dbReference type="InterPro" id="IPR007110">
    <property type="entry name" value="Ig-like_dom"/>
</dbReference>
<evidence type="ECO:0000256" key="7">
    <source>
        <dbReference type="ARBA" id="ARBA00023157"/>
    </source>
</evidence>
<dbReference type="AlphaFoldDB" id="A0A9D3SYQ9"/>
<dbReference type="InterPro" id="IPR003598">
    <property type="entry name" value="Ig_sub2"/>
</dbReference>
<dbReference type="SMART" id="SM00409">
    <property type="entry name" value="IG"/>
    <property type="match status" value="3"/>
</dbReference>
<feature type="domain" description="Ig-like" evidence="13">
    <location>
        <begin position="155"/>
        <end position="236"/>
    </location>
</feature>
<dbReference type="InterPro" id="IPR003599">
    <property type="entry name" value="Ig_sub"/>
</dbReference>
<dbReference type="OrthoDB" id="9422141at2759"/>
<keyword evidence="6 11" id="KW-0472">Membrane</keyword>
<name>A0A9D3SYQ9_MEGAT</name>
<dbReference type="GO" id="GO:0042102">
    <property type="term" value="P:positive regulation of T cell proliferation"/>
    <property type="evidence" value="ECO:0007669"/>
    <property type="project" value="TreeGrafter"/>
</dbReference>
<dbReference type="SMART" id="SM00408">
    <property type="entry name" value="IGc2"/>
    <property type="match status" value="1"/>
</dbReference>
<dbReference type="CDD" id="cd00099">
    <property type="entry name" value="IgV"/>
    <property type="match status" value="1"/>
</dbReference>
<dbReference type="GO" id="GO:0009897">
    <property type="term" value="C:external side of plasma membrane"/>
    <property type="evidence" value="ECO:0007669"/>
    <property type="project" value="TreeGrafter"/>
</dbReference>
<keyword evidence="7" id="KW-1015">Disulfide bond</keyword>
<protein>
    <recommendedName>
        <fullName evidence="13">Ig-like domain-containing protein</fullName>
    </recommendedName>
</protein>
<dbReference type="Pfam" id="PF00047">
    <property type="entry name" value="ig"/>
    <property type="match status" value="1"/>
</dbReference>
<evidence type="ECO:0000256" key="4">
    <source>
        <dbReference type="ARBA" id="ARBA00022729"/>
    </source>
</evidence>
<dbReference type="GO" id="GO:0042130">
    <property type="term" value="P:negative regulation of T cell proliferation"/>
    <property type="evidence" value="ECO:0007669"/>
    <property type="project" value="TreeGrafter"/>
</dbReference>
<evidence type="ECO:0000256" key="1">
    <source>
        <dbReference type="ARBA" id="ARBA00004251"/>
    </source>
</evidence>
<reference evidence="14" key="1">
    <citation type="submission" date="2021-01" db="EMBL/GenBank/DDBJ databases">
        <authorList>
            <person name="Zahm M."/>
            <person name="Roques C."/>
            <person name="Cabau C."/>
            <person name="Klopp C."/>
            <person name="Donnadieu C."/>
            <person name="Jouanno E."/>
            <person name="Lampietro C."/>
            <person name="Louis A."/>
            <person name="Herpin A."/>
            <person name="Echchiki A."/>
            <person name="Berthelot C."/>
            <person name="Parey E."/>
            <person name="Roest-Crollius H."/>
            <person name="Braasch I."/>
            <person name="Postlethwait J."/>
            <person name="Bobe J."/>
            <person name="Montfort J."/>
            <person name="Bouchez O."/>
            <person name="Begum T."/>
            <person name="Mejri S."/>
            <person name="Adams A."/>
            <person name="Chen W.-J."/>
            <person name="Guiguen Y."/>
        </authorList>
    </citation>
    <scope>NUCLEOTIDE SEQUENCE</scope>
    <source>
        <strain evidence="14">YG-15Mar2019-1</strain>
        <tissue evidence="14">Brain</tissue>
    </source>
</reference>
<dbReference type="GO" id="GO:0071222">
    <property type="term" value="P:cellular response to lipopolysaccharide"/>
    <property type="evidence" value="ECO:0007669"/>
    <property type="project" value="TreeGrafter"/>
</dbReference>
<gene>
    <name evidence="14" type="ORF">MATL_G00206300</name>
</gene>
<evidence type="ECO:0000256" key="10">
    <source>
        <dbReference type="ARBA" id="ARBA00023319"/>
    </source>
</evidence>
<evidence type="ECO:0000256" key="9">
    <source>
        <dbReference type="ARBA" id="ARBA00023180"/>
    </source>
</evidence>
<dbReference type="InterPro" id="IPR036179">
    <property type="entry name" value="Ig-like_dom_sf"/>
</dbReference>
<keyword evidence="2" id="KW-1003">Cell membrane</keyword>